<dbReference type="EMBL" id="JARYZI010000010">
    <property type="protein sequence ID" value="MDH8679240.1"/>
    <property type="molecule type" value="Genomic_DNA"/>
</dbReference>
<keyword evidence="2" id="KW-1185">Reference proteome</keyword>
<gene>
    <name evidence="1" type="ORF">QE109_13870</name>
</gene>
<dbReference type="RefSeq" id="WP_281095133.1">
    <property type="nucleotide sequence ID" value="NZ_JARYZI010000010.1"/>
</dbReference>
<name>A0ABT6NFW2_9FIRM</name>
<organism evidence="1 2">
    <name type="scientific">Fusibacter bizertensis</name>
    <dbReference type="NCBI Taxonomy" id="1488331"/>
    <lineage>
        <taxon>Bacteria</taxon>
        <taxon>Bacillati</taxon>
        <taxon>Bacillota</taxon>
        <taxon>Clostridia</taxon>
        <taxon>Eubacteriales</taxon>
        <taxon>Eubacteriales Family XII. Incertae Sedis</taxon>
        <taxon>Fusibacter</taxon>
    </lineage>
</organism>
<comment type="caution">
    <text evidence="1">The sequence shown here is derived from an EMBL/GenBank/DDBJ whole genome shotgun (WGS) entry which is preliminary data.</text>
</comment>
<sequence>MKKQNFGSNFLISIHHQENHSWQGVIEWLDTGKKMHFRSELELMNLIHGAVELQSESKESLRTWNDERHINVI</sequence>
<evidence type="ECO:0000313" key="1">
    <source>
        <dbReference type="EMBL" id="MDH8679240.1"/>
    </source>
</evidence>
<reference evidence="1 2" key="1">
    <citation type="submission" date="2023-04" db="EMBL/GenBank/DDBJ databases">
        <title>Fusibacter bizertensis strain WBS, isolated from littoral bottom sediments of the Arctic seas - biochemical and genomic analysis.</title>
        <authorList>
            <person name="Brioukhanov A.L."/>
        </authorList>
    </citation>
    <scope>NUCLEOTIDE SEQUENCE [LARGE SCALE GENOMIC DNA]</scope>
    <source>
        <strain evidence="1 2">WBS</strain>
    </source>
</reference>
<protein>
    <submittedName>
        <fullName evidence="1">Uncharacterized protein</fullName>
    </submittedName>
</protein>
<accession>A0ABT6NFW2</accession>
<proteinExistence type="predicted"/>
<dbReference type="Proteomes" id="UP001158045">
    <property type="component" value="Unassembled WGS sequence"/>
</dbReference>
<evidence type="ECO:0000313" key="2">
    <source>
        <dbReference type="Proteomes" id="UP001158045"/>
    </source>
</evidence>